<dbReference type="InterPro" id="IPR012337">
    <property type="entry name" value="RNaseH-like_sf"/>
</dbReference>
<dbReference type="EMBL" id="QZWG01000004">
    <property type="protein sequence ID" value="RZC17156.1"/>
    <property type="molecule type" value="Genomic_DNA"/>
</dbReference>
<evidence type="ECO:0000256" key="3">
    <source>
        <dbReference type="PROSITE-ProRule" id="PRU00047"/>
    </source>
</evidence>
<evidence type="ECO:0000256" key="2">
    <source>
        <dbReference type="ARBA" id="ARBA00023242"/>
    </source>
</evidence>
<dbReference type="PROSITE" id="PS50994">
    <property type="entry name" value="INTEGRASE"/>
    <property type="match status" value="1"/>
</dbReference>
<feature type="domain" description="CCHC-type" evidence="6">
    <location>
        <begin position="523"/>
        <end position="538"/>
    </location>
</feature>
<dbReference type="SMART" id="SM00717">
    <property type="entry name" value="SANT"/>
    <property type="match status" value="1"/>
</dbReference>
<dbReference type="InterPro" id="IPR036875">
    <property type="entry name" value="Znf_CCHC_sf"/>
</dbReference>
<keyword evidence="2" id="KW-0539">Nucleus</keyword>
<accession>A0A445L1Z7</accession>
<keyword evidence="3" id="KW-0862">Zinc</keyword>
<dbReference type="GO" id="GO:0003676">
    <property type="term" value="F:nucleic acid binding"/>
    <property type="evidence" value="ECO:0007669"/>
    <property type="project" value="InterPro"/>
</dbReference>
<dbReference type="InterPro" id="IPR009057">
    <property type="entry name" value="Homeodomain-like_sf"/>
</dbReference>
<dbReference type="SMART" id="SM00343">
    <property type="entry name" value="ZnF_C2HC"/>
    <property type="match status" value="1"/>
</dbReference>
<reference evidence="9 10" key="1">
    <citation type="submission" date="2018-09" db="EMBL/GenBank/DDBJ databases">
        <title>A high-quality reference genome of wild soybean provides a powerful tool to mine soybean genomes.</title>
        <authorList>
            <person name="Xie M."/>
            <person name="Chung C.Y.L."/>
            <person name="Li M.-W."/>
            <person name="Wong F.-L."/>
            <person name="Chan T.-F."/>
            <person name="Lam H.-M."/>
        </authorList>
    </citation>
    <scope>NUCLEOTIDE SEQUENCE [LARGE SCALE GENOMIC DNA]</scope>
    <source>
        <strain evidence="10">cv. W05</strain>
        <tissue evidence="9">Hypocotyl of etiolated seedlings</tissue>
    </source>
</reference>
<dbReference type="Pfam" id="PF00249">
    <property type="entry name" value="Myb_DNA-binding"/>
    <property type="match status" value="1"/>
</dbReference>
<feature type="domain" description="Integrase catalytic" evidence="7">
    <location>
        <begin position="592"/>
        <end position="656"/>
    </location>
</feature>
<protein>
    <submittedName>
        <fullName evidence="9">Transcription factor MYB98</fullName>
    </submittedName>
</protein>
<dbReference type="SUPFAM" id="SSF46689">
    <property type="entry name" value="Homeodomain-like"/>
    <property type="match status" value="1"/>
</dbReference>
<evidence type="ECO:0000256" key="4">
    <source>
        <dbReference type="SAM" id="MobiDB-lite"/>
    </source>
</evidence>
<dbReference type="InterPro" id="IPR001005">
    <property type="entry name" value="SANT/Myb"/>
</dbReference>
<keyword evidence="3" id="KW-0479">Metal-binding</keyword>
<dbReference type="SUPFAM" id="SSF53098">
    <property type="entry name" value="Ribonuclease H-like"/>
    <property type="match status" value="1"/>
</dbReference>
<dbReference type="PROSITE" id="PS50158">
    <property type="entry name" value="ZF_CCHC"/>
    <property type="match status" value="1"/>
</dbReference>
<dbReference type="SUPFAM" id="SSF57756">
    <property type="entry name" value="Retrovirus zinc finger-like domains"/>
    <property type="match status" value="1"/>
</dbReference>
<keyword evidence="10" id="KW-1185">Reference proteome</keyword>
<dbReference type="PROSITE" id="PS50090">
    <property type="entry name" value="MYB_LIKE"/>
    <property type="match status" value="1"/>
</dbReference>
<dbReference type="InterPro" id="IPR001584">
    <property type="entry name" value="Integrase_cat-core"/>
</dbReference>
<dbReference type="PANTHER" id="PTHR42648:SF28">
    <property type="entry name" value="TRANSPOSON-ENCODED PROTEIN WITH RIBONUCLEASE H-LIKE AND RETROVIRUS ZINC FINGER-LIKE DOMAINS"/>
    <property type="match status" value="1"/>
</dbReference>
<keyword evidence="3" id="KW-0863">Zinc-finger</keyword>
<dbReference type="Gene3D" id="1.10.10.60">
    <property type="entry name" value="Homeodomain-like"/>
    <property type="match status" value="2"/>
</dbReference>
<gene>
    <name evidence="9" type="ORF">D0Y65_010135</name>
</gene>
<dbReference type="Proteomes" id="UP000289340">
    <property type="component" value="Chromosome 4"/>
</dbReference>
<comment type="subcellular location">
    <subcellularLocation>
        <location evidence="1">Nucleus</location>
    </subcellularLocation>
</comment>
<dbReference type="CDD" id="cd00167">
    <property type="entry name" value="SANT"/>
    <property type="match status" value="1"/>
</dbReference>
<organism evidence="9 10">
    <name type="scientific">Glycine soja</name>
    <name type="common">Wild soybean</name>
    <dbReference type="NCBI Taxonomy" id="3848"/>
    <lineage>
        <taxon>Eukaryota</taxon>
        <taxon>Viridiplantae</taxon>
        <taxon>Streptophyta</taxon>
        <taxon>Embryophyta</taxon>
        <taxon>Tracheophyta</taxon>
        <taxon>Spermatophyta</taxon>
        <taxon>Magnoliopsida</taxon>
        <taxon>eudicotyledons</taxon>
        <taxon>Gunneridae</taxon>
        <taxon>Pentapetalae</taxon>
        <taxon>rosids</taxon>
        <taxon>fabids</taxon>
        <taxon>Fabales</taxon>
        <taxon>Fabaceae</taxon>
        <taxon>Papilionoideae</taxon>
        <taxon>50 kb inversion clade</taxon>
        <taxon>NPAAA clade</taxon>
        <taxon>indigoferoid/millettioid clade</taxon>
        <taxon>Phaseoleae</taxon>
        <taxon>Glycine</taxon>
        <taxon>Glycine subgen. Soja</taxon>
    </lineage>
</organism>
<dbReference type="FunFam" id="1.10.10.60:FF:000381">
    <property type="entry name" value="Transcription factor MYB119"/>
    <property type="match status" value="1"/>
</dbReference>
<feature type="domain" description="Myb-like" evidence="5">
    <location>
        <begin position="200"/>
        <end position="250"/>
    </location>
</feature>
<dbReference type="Gene3D" id="4.10.60.10">
    <property type="entry name" value="Zinc finger, CCHC-type"/>
    <property type="match status" value="1"/>
</dbReference>
<dbReference type="PANTHER" id="PTHR42648">
    <property type="entry name" value="TRANSPOSASE, PUTATIVE-RELATED"/>
    <property type="match status" value="1"/>
</dbReference>
<dbReference type="AlphaFoldDB" id="A0A445L1Z7"/>
<dbReference type="GO" id="GO:0015074">
    <property type="term" value="P:DNA integration"/>
    <property type="evidence" value="ECO:0007669"/>
    <property type="project" value="InterPro"/>
</dbReference>
<dbReference type="InterPro" id="IPR036397">
    <property type="entry name" value="RNaseH_sf"/>
</dbReference>
<dbReference type="InterPro" id="IPR001878">
    <property type="entry name" value="Znf_CCHC"/>
</dbReference>
<evidence type="ECO:0000259" key="8">
    <source>
        <dbReference type="PROSITE" id="PS51294"/>
    </source>
</evidence>
<evidence type="ECO:0000259" key="5">
    <source>
        <dbReference type="PROSITE" id="PS50090"/>
    </source>
</evidence>
<sequence length="671" mass="77854">MDLETMFKETYVSQPTHLQESCLQPSLKDVLLSSYGFFKDFHHIDQFHHVNISSSNTIQTPNFDAFDNFTNTGSSPDFDFMILEPPSKSQRNQLDMMVANQRFLPFNPQEIKPSNFVVPYEVSCTSPVYYYKRVGVNKNNKSYPTTRRTFKVRKKSNIVKGKWTIDDGFTISNSIQPHIAKILPGRIGKQRRERWHNHLRPDIKKDTWTDEEDKVLIEVHDEVGNKWAEIATRLPGRTENSIKNHWNATKRRQHSKRKCRSKYLRGTLLQEYIKSLNLDKNPPRDYRRKCSSNYGSAIMSDDNKISTSKITAPALPQTAFQFCAATDFLAPNYDFRVVPDFFFGENLFEEGCNVDSLLDGVPCAPLMDKKDFEEKLQCDDLTMCVPFVNIDENHIETEMPLEMLEVELKKELCLVEMMSQINNEILHVWKEVVEIVLGCMDLDLALRMERPTSTPEASNEKDKWSLNELISHCVQEEERLQRDRYESSHLSSTFQNKKRKKTKGAAELSSQQKKPKKDEEFTCYFCKKFGHMKKKCPKYASWRVKKDDYSRYGYLYLIHEKSQSLDVFKGFKAEVELQLGKKIKAVKSDYGGKPIMNGVVERRNRTLKNMVRSMVSHSSLPESLWGEALKTATYILNRVPSKAVNKTPYELWTGKKPSIKNLHIWGCPAEA</sequence>
<evidence type="ECO:0000256" key="1">
    <source>
        <dbReference type="ARBA" id="ARBA00004123"/>
    </source>
</evidence>
<comment type="caution">
    <text evidence="9">The sequence shown here is derived from an EMBL/GenBank/DDBJ whole genome shotgun (WGS) entry which is preliminary data.</text>
</comment>
<evidence type="ECO:0000313" key="10">
    <source>
        <dbReference type="Proteomes" id="UP000289340"/>
    </source>
</evidence>
<evidence type="ECO:0000313" key="9">
    <source>
        <dbReference type="EMBL" id="RZC17156.1"/>
    </source>
</evidence>
<feature type="region of interest" description="Disordered" evidence="4">
    <location>
        <begin position="484"/>
        <end position="513"/>
    </location>
</feature>
<evidence type="ECO:0000259" key="6">
    <source>
        <dbReference type="PROSITE" id="PS50158"/>
    </source>
</evidence>
<evidence type="ECO:0000259" key="7">
    <source>
        <dbReference type="PROSITE" id="PS50994"/>
    </source>
</evidence>
<dbReference type="Gene3D" id="3.30.420.10">
    <property type="entry name" value="Ribonuclease H-like superfamily/Ribonuclease H"/>
    <property type="match status" value="1"/>
</dbReference>
<dbReference type="InterPro" id="IPR039537">
    <property type="entry name" value="Retrotran_Ty1/copia-like"/>
</dbReference>
<dbReference type="PROSITE" id="PS51294">
    <property type="entry name" value="HTH_MYB"/>
    <property type="match status" value="1"/>
</dbReference>
<proteinExistence type="predicted"/>
<name>A0A445L1Z7_GLYSO</name>
<feature type="domain" description="HTH myb-type" evidence="8">
    <location>
        <begin position="200"/>
        <end position="254"/>
    </location>
</feature>
<dbReference type="InterPro" id="IPR017930">
    <property type="entry name" value="Myb_dom"/>
</dbReference>
<dbReference type="GO" id="GO:0008270">
    <property type="term" value="F:zinc ion binding"/>
    <property type="evidence" value="ECO:0007669"/>
    <property type="project" value="UniProtKB-KW"/>
</dbReference>
<dbReference type="GO" id="GO:0005634">
    <property type="term" value="C:nucleus"/>
    <property type="evidence" value="ECO:0007669"/>
    <property type="project" value="UniProtKB-SubCell"/>
</dbReference>